<dbReference type="PANTHER" id="PTHR42879">
    <property type="entry name" value="3-OXOACYL-(ACYL-CARRIER-PROTEIN) REDUCTASE"/>
    <property type="match status" value="1"/>
</dbReference>
<proteinExistence type="inferred from homology"/>
<name>A0A841TZT5_9BACL</name>
<keyword evidence="4" id="KW-1185">Reference proteome</keyword>
<dbReference type="Gene3D" id="3.40.50.720">
    <property type="entry name" value="NAD(P)-binding Rossmann-like Domain"/>
    <property type="match status" value="1"/>
</dbReference>
<dbReference type="Proteomes" id="UP000553776">
    <property type="component" value="Unassembled WGS sequence"/>
</dbReference>
<organism evidence="3 4">
    <name type="scientific">Cohnella xylanilytica</name>
    <dbReference type="NCBI Taxonomy" id="557555"/>
    <lineage>
        <taxon>Bacteria</taxon>
        <taxon>Bacillati</taxon>
        <taxon>Bacillota</taxon>
        <taxon>Bacilli</taxon>
        <taxon>Bacillales</taxon>
        <taxon>Paenibacillaceae</taxon>
        <taxon>Cohnella</taxon>
    </lineage>
</organism>
<sequence>MGWISMKMEVPSMKDRIALVTGGSRGIGAATAIQLGQNGARVAVNYYRNKTAAQEVVEIIESAGGTALAVQADVTKQEEVERMVSHVRETLGPIDTLVLNAPASSSSSSEIPAHEQLQAILAPFTASHWCILDSFVRGQLQAAYYPSQAVLPDMMKQQRGSILFVSATHARQPNEGGIAVAVAVAKASVEAMMQHMALELGPAGIRVNTVGGGMILTDLNAGAPQEIKNQIAQMTPLRRNGRPEDMASAIAFLASNQASFVTGAYLTVDGGNFII</sequence>
<dbReference type="InterPro" id="IPR002347">
    <property type="entry name" value="SDR_fam"/>
</dbReference>
<dbReference type="SUPFAM" id="SSF51735">
    <property type="entry name" value="NAD(P)-binding Rossmann-fold domains"/>
    <property type="match status" value="1"/>
</dbReference>
<dbReference type="PRINTS" id="PR00081">
    <property type="entry name" value="GDHRDH"/>
</dbReference>
<comment type="similarity">
    <text evidence="1">Belongs to the short-chain dehydrogenases/reductases (SDR) family.</text>
</comment>
<dbReference type="InterPro" id="IPR050259">
    <property type="entry name" value="SDR"/>
</dbReference>
<keyword evidence="2" id="KW-0560">Oxidoreductase</keyword>
<evidence type="ECO:0000256" key="2">
    <source>
        <dbReference type="ARBA" id="ARBA00023002"/>
    </source>
</evidence>
<dbReference type="Pfam" id="PF13561">
    <property type="entry name" value="adh_short_C2"/>
    <property type="match status" value="1"/>
</dbReference>
<gene>
    <name evidence="3" type="ORF">H7B90_07230</name>
</gene>
<reference evidence="3 4" key="1">
    <citation type="submission" date="2020-08" db="EMBL/GenBank/DDBJ databases">
        <title>Cohnella phylogeny.</title>
        <authorList>
            <person name="Dunlap C."/>
        </authorList>
    </citation>
    <scope>NUCLEOTIDE SEQUENCE [LARGE SCALE GENOMIC DNA]</scope>
    <source>
        <strain evidence="3 4">DSM 25239</strain>
    </source>
</reference>
<dbReference type="PANTHER" id="PTHR42879:SF2">
    <property type="entry name" value="3-OXOACYL-[ACYL-CARRIER-PROTEIN] REDUCTASE FABG"/>
    <property type="match status" value="1"/>
</dbReference>
<accession>A0A841TZT5</accession>
<evidence type="ECO:0000313" key="4">
    <source>
        <dbReference type="Proteomes" id="UP000553776"/>
    </source>
</evidence>
<dbReference type="EMBL" id="JACJVR010000023">
    <property type="protein sequence ID" value="MBB6691184.1"/>
    <property type="molecule type" value="Genomic_DNA"/>
</dbReference>
<comment type="caution">
    <text evidence="3">The sequence shown here is derived from an EMBL/GenBank/DDBJ whole genome shotgun (WGS) entry which is preliminary data.</text>
</comment>
<evidence type="ECO:0000313" key="3">
    <source>
        <dbReference type="EMBL" id="MBB6691184.1"/>
    </source>
</evidence>
<evidence type="ECO:0000256" key="1">
    <source>
        <dbReference type="ARBA" id="ARBA00006484"/>
    </source>
</evidence>
<dbReference type="GO" id="GO:0016491">
    <property type="term" value="F:oxidoreductase activity"/>
    <property type="evidence" value="ECO:0007669"/>
    <property type="project" value="UniProtKB-KW"/>
</dbReference>
<protein>
    <submittedName>
        <fullName evidence="3">SDR family oxidoreductase</fullName>
    </submittedName>
</protein>
<dbReference type="InterPro" id="IPR036291">
    <property type="entry name" value="NAD(P)-bd_dom_sf"/>
</dbReference>
<dbReference type="AlphaFoldDB" id="A0A841TZT5"/>
<dbReference type="FunFam" id="3.40.50.720:FF:000173">
    <property type="entry name" value="3-oxoacyl-[acyl-carrier protein] reductase"/>
    <property type="match status" value="1"/>
</dbReference>